<sequence>MIRNGVGQTTAAEQSGEESPGSTGQGAG</sequence>
<proteinExistence type="predicted"/>
<name>E6QG97_9ZZZZ</name>
<protein>
    <submittedName>
        <fullName evidence="2">Uncharacterized protein</fullName>
    </submittedName>
</protein>
<comment type="caution">
    <text evidence="2">The sequence shown here is derived from an EMBL/GenBank/DDBJ whole genome shotgun (WGS) entry which is preliminary data.</text>
</comment>
<reference evidence="2" key="1">
    <citation type="submission" date="2009-10" db="EMBL/GenBank/DDBJ databases">
        <title>Diversity of trophic interactions inside an arsenic-rich microbial ecosystem.</title>
        <authorList>
            <person name="Bertin P.N."/>
            <person name="Heinrich-Salmeron A."/>
            <person name="Pelletier E."/>
            <person name="Goulhen-Chollet F."/>
            <person name="Arsene-Ploetze F."/>
            <person name="Gallien S."/>
            <person name="Calteau A."/>
            <person name="Vallenet D."/>
            <person name="Casiot C."/>
            <person name="Chane-Woon-Ming B."/>
            <person name="Giloteaux L."/>
            <person name="Barakat M."/>
            <person name="Bonnefoy V."/>
            <person name="Bruneel O."/>
            <person name="Chandler M."/>
            <person name="Cleiss J."/>
            <person name="Duran R."/>
            <person name="Elbaz-Poulichet F."/>
            <person name="Fonknechten N."/>
            <person name="Lauga B."/>
            <person name="Mornico D."/>
            <person name="Ortet P."/>
            <person name="Schaeffer C."/>
            <person name="Siguier P."/>
            <person name="Alexander Thil Smith A."/>
            <person name="Van Dorsselaer A."/>
            <person name="Weissenbach J."/>
            <person name="Medigue C."/>
            <person name="Le Paslier D."/>
        </authorList>
    </citation>
    <scope>NUCLEOTIDE SEQUENCE</scope>
</reference>
<dbReference type="AlphaFoldDB" id="E6QG97"/>
<dbReference type="EMBL" id="CABP01000166">
    <property type="protein sequence ID" value="CBI06251.1"/>
    <property type="molecule type" value="Genomic_DNA"/>
</dbReference>
<evidence type="ECO:0000256" key="1">
    <source>
        <dbReference type="SAM" id="MobiDB-lite"/>
    </source>
</evidence>
<organism evidence="2">
    <name type="scientific">mine drainage metagenome</name>
    <dbReference type="NCBI Taxonomy" id="410659"/>
    <lineage>
        <taxon>unclassified sequences</taxon>
        <taxon>metagenomes</taxon>
        <taxon>ecological metagenomes</taxon>
    </lineage>
</organism>
<accession>E6QG97</accession>
<feature type="compositionally biased region" description="Polar residues" evidence="1">
    <location>
        <begin position="1"/>
        <end position="13"/>
    </location>
</feature>
<feature type="region of interest" description="Disordered" evidence="1">
    <location>
        <begin position="1"/>
        <end position="28"/>
    </location>
</feature>
<evidence type="ECO:0000313" key="2">
    <source>
        <dbReference type="EMBL" id="CBI06251.1"/>
    </source>
</evidence>
<gene>
    <name evidence="2" type="ORF">CARN5_0238</name>
</gene>